<dbReference type="InterPro" id="IPR005673">
    <property type="entry name" value="ABC_phos-bd_PstS"/>
</dbReference>
<protein>
    <recommendedName>
        <fullName evidence="4">Phosphate-binding protein</fullName>
    </recommendedName>
</protein>
<sequence>MRSGPSASWESTANQLNVFTTRSPVIREPCTGAAYVARRSSPSNSKVGFVKLNPGKAPSSSLLATFSVAAVAALALSACGSDNNAGTTATTGGNGAAAFAECGGKNSVTAEGSTAQQNAIAEFNKVWGQHCPGKNLSYNPTGSGAGREQFIAGQVDFAGSDSALSGNQIQQAAERCDGNPAWNLPLVFGPVALAYNIEGVDKLVLNADLLAKIFQGQITKWNDPAIAALNGGTNLPDSDITPIYRSDSSGTTDNFQKYLAAAAPQSWTKGDGSEFQGGAGEGAQKSAGVVQAVQATGGSIGYVEKGFAEQGGVPFAQIDSGAGPVELTDESARKAIDVATFAAEGNDLTLDLDSLYGTKEPGAYPLVLATYEIVCSKGYDPETAAAVKSFLTISANDGQQNLSPAGYVPLPDRFKERLLTSIEAIA</sequence>
<accession>A0ABQ0KR03</accession>
<dbReference type="InterPro" id="IPR024370">
    <property type="entry name" value="PBP_domain"/>
</dbReference>
<evidence type="ECO:0000313" key="6">
    <source>
        <dbReference type="EMBL" id="GAT12044.1"/>
    </source>
</evidence>
<organism evidence="6 7">
    <name type="scientific">Mycolicibacterium novocastrense</name>
    <name type="common">Mycobacterium novocastrense</name>
    <dbReference type="NCBI Taxonomy" id="59813"/>
    <lineage>
        <taxon>Bacteria</taxon>
        <taxon>Bacillati</taxon>
        <taxon>Actinomycetota</taxon>
        <taxon>Actinomycetes</taxon>
        <taxon>Mycobacteriales</taxon>
        <taxon>Mycobacteriaceae</taxon>
        <taxon>Mycolicibacterium</taxon>
    </lineage>
</organism>
<dbReference type="SUPFAM" id="SSF53850">
    <property type="entry name" value="Periplasmic binding protein-like II"/>
    <property type="match status" value="1"/>
</dbReference>
<dbReference type="NCBIfam" id="TIGR00975">
    <property type="entry name" value="3a0107s03"/>
    <property type="match status" value="1"/>
</dbReference>
<gene>
    <name evidence="6" type="ORF">RMCN_5177</name>
</gene>
<dbReference type="PANTHER" id="PTHR42996:SF1">
    <property type="entry name" value="PHOSPHATE-BINDING PROTEIN PSTS"/>
    <property type="match status" value="1"/>
</dbReference>
<evidence type="ECO:0000256" key="3">
    <source>
        <dbReference type="ARBA" id="ARBA00022592"/>
    </source>
</evidence>
<evidence type="ECO:0000259" key="5">
    <source>
        <dbReference type="Pfam" id="PF12849"/>
    </source>
</evidence>
<dbReference type="CDD" id="cd13565">
    <property type="entry name" value="PBP2_PstS"/>
    <property type="match status" value="1"/>
</dbReference>
<evidence type="ECO:0000313" key="7">
    <source>
        <dbReference type="Proteomes" id="UP000069773"/>
    </source>
</evidence>
<evidence type="ECO:0000256" key="2">
    <source>
        <dbReference type="ARBA" id="ARBA00022448"/>
    </source>
</evidence>
<dbReference type="PANTHER" id="PTHR42996">
    <property type="entry name" value="PHOSPHATE-BINDING PROTEIN PSTS"/>
    <property type="match status" value="1"/>
</dbReference>
<feature type="domain" description="PBP" evidence="5">
    <location>
        <begin position="105"/>
        <end position="392"/>
    </location>
</feature>
<dbReference type="InterPro" id="IPR050962">
    <property type="entry name" value="Phosphate-bind_PstS"/>
</dbReference>
<proteinExistence type="inferred from homology"/>
<keyword evidence="3 4" id="KW-0592">Phosphate transport</keyword>
<comment type="similarity">
    <text evidence="1 4">Belongs to the PstS family.</text>
</comment>
<keyword evidence="7" id="KW-1185">Reference proteome</keyword>
<comment type="caution">
    <text evidence="6">The sequence shown here is derived from an EMBL/GenBank/DDBJ whole genome shotgun (WGS) entry which is preliminary data.</text>
</comment>
<dbReference type="PIRSF" id="PIRSF002756">
    <property type="entry name" value="PstS"/>
    <property type="match status" value="1"/>
</dbReference>
<dbReference type="Proteomes" id="UP000069773">
    <property type="component" value="Unassembled WGS sequence"/>
</dbReference>
<reference evidence="6 7" key="1">
    <citation type="journal article" date="2016" name="Genome Announc.">
        <title>Draft Genome Sequences of Five Rapidly Growing Mycobacterium Species, M. thermoresistibile, M. fortuitum subsp. acetamidolyticum, M. canariasense, M. brisbanense, and M. novocastrense.</title>
        <authorList>
            <person name="Katahira K."/>
            <person name="Ogura Y."/>
            <person name="Gotoh Y."/>
            <person name="Hayashi T."/>
        </authorList>
    </citation>
    <scope>NUCLEOTIDE SEQUENCE [LARGE SCALE GENOMIC DNA]</scope>
    <source>
        <strain evidence="6 7">JCM18114</strain>
    </source>
</reference>
<evidence type="ECO:0000256" key="1">
    <source>
        <dbReference type="ARBA" id="ARBA00008725"/>
    </source>
</evidence>
<dbReference type="EMBL" id="BCTA01000086">
    <property type="protein sequence ID" value="GAT12044.1"/>
    <property type="molecule type" value="Genomic_DNA"/>
</dbReference>
<dbReference type="Gene3D" id="3.40.190.10">
    <property type="entry name" value="Periplasmic binding protein-like II"/>
    <property type="match status" value="2"/>
</dbReference>
<keyword evidence="2 4" id="KW-0813">Transport</keyword>
<dbReference type="Pfam" id="PF12849">
    <property type="entry name" value="PBP_like_2"/>
    <property type="match status" value="1"/>
</dbReference>
<evidence type="ECO:0000256" key="4">
    <source>
        <dbReference type="PIRNR" id="PIRNR002756"/>
    </source>
</evidence>
<name>A0ABQ0KR03_MYCNV</name>